<dbReference type="GO" id="GO:0009143">
    <property type="term" value="P:nucleoside triphosphate catabolic process"/>
    <property type="evidence" value="ECO:0007669"/>
    <property type="project" value="InterPro"/>
</dbReference>
<dbReference type="Proteomes" id="UP000549882">
    <property type="component" value="Unassembled WGS sequence"/>
</dbReference>
<comment type="similarity">
    <text evidence="1">Belongs to the HAM1 NTPase family.</text>
</comment>
<keyword evidence="3" id="KW-0546">Nucleotide metabolism</keyword>
<evidence type="ECO:0000313" key="5">
    <source>
        <dbReference type="Proteomes" id="UP000549882"/>
    </source>
</evidence>
<dbReference type="Pfam" id="PF01725">
    <property type="entry name" value="Ham1p_like"/>
    <property type="match status" value="1"/>
</dbReference>
<organism evidence="4 5">
    <name type="scientific">Rhizobium paranaense</name>
    <dbReference type="NCBI Taxonomy" id="1650438"/>
    <lineage>
        <taxon>Bacteria</taxon>
        <taxon>Pseudomonadati</taxon>
        <taxon>Pseudomonadota</taxon>
        <taxon>Alphaproteobacteria</taxon>
        <taxon>Hyphomicrobiales</taxon>
        <taxon>Rhizobiaceae</taxon>
        <taxon>Rhizobium/Agrobacterium group</taxon>
        <taxon>Rhizobium</taxon>
    </lineage>
</organism>
<dbReference type="RefSeq" id="WP_210318970.1">
    <property type="nucleotide sequence ID" value="NZ_JACHBI010000015.1"/>
</dbReference>
<keyword evidence="5" id="KW-1185">Reference proteome</keyword>
<evidence type="ECO:0000256" key="2">
    <source>
        <dbReference type="ARBA" id="ARBA00022801"/>
    </source>
</evidence>
<proteinExistence type="inferred from homology"/>
<evidence type="ECO:0000256" key="3">
    <source>
        <dbReference type="ARBA" id="ARBA00023080"/>
    </source>
</evidence>
<evidence type="ECO:0000313" key="4">
    <source>
        <dbReference type="EMBL" id="MBB5576973.1"/>
    </source>
</evidence>
<dbReference type="PANTHER" id="PTHR11067:SF9">
    <property type="entry name" value="INOSINE TRIPHOSPHATE PYROPHOSPHATASE"/>
    <property type="match status" value="1"/>
</dbReference>
<protein>
    <submittedName>
        <fullName evidence="4">XTP/dITP diphosphohydrolase</fullName>
        <ecNumber evidence="4">3.6.1.66</ecNumber>
    </submittedName>
</protein>
<keyword evidence="2 4" id="KW-0378">Hydrolase</keyword>
<dbReference type="EMBL" id="JACHBI010000015">
    <property type="protein sequence ID" value="MBB5576973.1"/>
    <property type="molecule type" value="Genomic_DNA"/>
</dbReference>
<dbReference type="EC" id="3.6.1.66" evidence="4"/>
<evidence type="ECO:0000256" key="1">
    <source>
        <dbReference type="ARBA" id="ARBA00008023"/>
    </source>
</evidence>
<name>A0A7W8XWQ3_9HYPH</name>
<dbReference type="CDD" id="cd00515">
    <property type="entry name" value="HAM1"/>
    <property type="match status" value="1"/>
</dbReference>
<accession>A0A7W8XWQ3</accession>
<dbReference type="GO" id="GO:0009117">
    <property type="term" value="P:nucleotide metabolic process"/>
    <property type="evidence" value="ECO:0007669"/>
    <property type="project" value="UniProtKB-KW"/>
</dbReference>
<dbReference type="AlphaFoldDB" id="A0A7W8XWQ3"/>
<dbReference type="Gene3D" id="3.90.950.10">
    <property type="match status" value="1"/>
</dbReference>
<sequence length="203" mass="23157">MQFFRREVSGVFLRRYNMRLRFMSRNEFKIKEVKSILEASGVEIVAVDAAIDEIQTDNVEKLVKDKCIKAFQKVGRPLFVEHTGLYINALNGFPAGLTQVFWDTLEADRVAAIFGQMADTSVIAKTQIGFCDGKNVFQFEGAISGKISPEPRGNRDFQWDCIFVPDGYDKTFAELGDQKNSISMRKRALESFRTYLEERVSAR</sequence>
<dbReference type="GO" id="GO:0036220">
    <property type="term" value="F:ITP diphosphatase activity"/>
    <property type="evidence" value="ECO:0007669"/>
    <property type="project" value="UniProtKB-EC"/>
</dbReference>
<dbReference type="SUPFAM" id="SSF52972">
    <property type="entry name" value="ITPase-like"/>
    <property type="match status" value="1"/>
</dbReference>
<dbReference type="PANTHER" id="PTHR11067">
    <property type="entry name" value="INOSINE TRIPHOSPHATE PYROPHOSPHATASE/HAM1 PROTEIN"/>
    <property type="match status" value="1"/>
</dbReference>
<dbReference type="InterPro" id="IPR002637">
    <property type="entry name" value="RdgB/HAM1"/>
</dbReference>
<comment type="caution">
    <text evidence="4">The sequence shown here is derived from an EMBL/GenBank/DDBJ whole genome shotgun (WGS) entry which is preliminary data.</text>
</comment>
<dbReference type="GO" id="GO:0005737">
    <property type="term" value="C:cytoplasm"/>
    <property type="evidence" value="ECO:0007669"/>
    <property type="project" value="TreeGrafter"/>
</dbReference>
<reference evidence="4 5" key="1">
    <citation type="submission" date="2020-08" db="EMBL/GenBank/DDBJ databases">
        <title>Genomic Encyclopedia of Type Strains, Phase IV (KMG-V): Genome sequencing to study the core and pangenomes of soil and plant-associated prokaryotes.</title>
        <authorList>
            <person name="Whitman W."/>
        </authorList>
    </citation>
    <scope>NUCLEOTIDE SEQUENCE [LARGE SCALE GENOMIC DNA]</scope>
    <source>
        <strain evidence="4 5">SEMIA 4064</strain>
    </source>
</reference>
<gene>
    <name evidence="4" type="ORF">GGD50_005620</name>
</gene>
<dbReference type="InterPro" id="IPR029001">
    <property type="entry name" value="ITPase-like_fam"/>
</dbReference>